<feature type="region of interest" description="Disordered" evidence="1">
    <location>
        <begin position="371"/>
        <end position="393"/>
    </location>
</feature>
<dbReference type="InterPro" id="IPR052112">
    <property type="entry name" value="EGFR_SigReg_Kinase"/>
</dbReference>
<feature type="compositionally biased region" description="Basic and acidic residues" evidence="1">
    <location>
        <begin position="190"/>
        <end position="201"/>
    </location>
</feature>
<feature type="region of interest" description="Disordered" evidence="1">
    <location>
        <begin position="138"/>
        <end position="165"/>
    </location>
</feature>
<feature type="compositionally biased region" description="Polar residues" evidence="1">
    <location>
        <begin position="1"/>
        <end position="15"/>
    </location>
</feature>
<sequence>MASTTPSWTQPSDLDSSYFVLDATPLEQNLKTPQQVPAPDRQHSHPHSLHSPGAQRLPSKKPRPSQLSLLSCSEPFTPSPPGDDQVVPSFQRLSVYERTPPHTPPRTPSRGSRPLPPLPGSVELVLSRPAEDEVEFFSGVDESRRLVPEPRPNPPALLPGVPDRRSFRGCGQVNYAYLEGPGRARVPAQRAEDWRERERQPPEQATPSSRDRAHRRLRRSHSGPALRQPCPRHSHLAQDKPQVPPRIPIPPRALKLAEPPRRWSAEVSSAGYSDEDRPPKVPPREPLSSYPRTPSPKTLPTYVNGVMPPTQSFAPDPKYVSHTPQRPHSEGSPCILPIMEQGRKASHTHYFLLPQRPVYLDRLERFLRGAECEPGSQGPSGSDWGSRPHTDLV</sequence>
<evidence type="ECO:0000313" key="2">
    <source>
        <dbReference type="EMBL" id="KAJ8400734.1"/>
    </source>
</evidence>
<feature type="region of interest" description="Disordered" evidence="1">
    <location>
        <begin position="178"/>
        <end position="340"/>
    </location>
</feature>
<comment type="caution">
    <text evidence="2">The sequence shown here is derived from an EMBL/GenBank/DDBJ whole genome shotgun (WGS) entry which is preliminary data.</text>
</comment>
<dbReference type="GO" id="GO:0042059">
    <property type="term" value="P:negative regulation of epidermal growth factor receptor signaling pathway"/>
    <property type="evidence" value="ECO:0007669"/>
    <property type="project" value="TreeGrafter"/>
</dbReference>
<dbReference type="PANTHER" id="PTHR14254:SF5">
    <property type="entry name" value="ERBB RECEPTOR FEEDBACK INHIBITOR 1"/>
    <property type="match status" value="1"/>
</dbReference>
<feature type="compositionally biased region" description="Polar residues" evidence="1">
    <location>
        <begin position="65"/>
        <end position="76"/>
    </location>
</feature>
<proteinExistence type="predicted"/>
<dbReference type="EMBL" id="JAINUG010000075">
    <property type="protein sequence ID" value="KAJ8400734.1"/>
    <property type="molecule type" value="Genomic_DNA"/>
</dbReference>
<feature type="compositionally biased region" description="Polar residues" evidence="1">
    <location>
        <begin position="26"/>
        <end position="35"/>
    </location>
</feature>
<dbReference type="PANTHER" id="PTHR14254">
    <property type="entry name" value="GENE 33 POLYPEPTIDE"/>
    <property type="match status" value="1"/>
</dbReference>
<keyword evidence="3" id="KW-1185">Reference proteome</keyword>
<evidence type="ECO:0008006" key="4">
    <source>
        <dbReference type="Google" id="ProtNLM"/>
    </source>
</evidence>
<dbReference type="GO" id="GO:0045616">
    <property type="term" value="P:regulation of keratinocyte differentiation"/>
    <property type="evidence" value="ECO:0007669"/>
    <property type="project" value="TreeGrafter"/>
</dbReference>
<dbReference type="Proteomes" id="UP001221898">
    <property type="component" value="Unassembled WGS sequence"/>
</dbReference>
<evidence type="ECO:0000313" key="3">
    <source>
        <dbReference type="Proteomes" id="UP001221898"/>
    </source>
</evidence>
<feature type="region of interest" description="Disordered" evidence="1">
    <location>
        <begin position="1"/>
        <end position="122"/>
    </location>
</feature>
<feature type="compositionally biased region" description="Basic residues" evidence="1">
    <location>
        <begin position="212"/>
        <end position="221"/>
    </location>
</feature>
<gene>
    <name evidence="2" type="ORF">AAFF_G00395030</name>
</gene>
<organism evidence="2 3">
    <name type="scientific">Aldrovandia affinis</name>
    <dbReference type="NCBI Taxonomy" id="143900"/>
    <lineage>
        <taxon>Eukaryota</taxon>
        <taxon>Metazoa</taxon>
        <taxon>Chordata</taxon>
        <taxon>Craniata</taxon>
        <taxon>Vertebrata</taxon>
        <taxon>Euteleostomi</taxon>
        <taxon>Actinopterygii</taxon>
        <taxon>Neopterygii</taxon>
        <taxon>Teleostei</taxon>
        <taxon>Notacanthiformes</taxon>
        <taxon>Halosauridae</taxon>
        <taxon>Aldrovandia</taxon>
    </lineage>
</organism>
<evidence type="ECO:0000256" key="1">
    <source>
        <dbReference type="SAM" id="MobiDB-lite"/>
    </source>
</evidence>
<accession>A0AAD7SDU7</accession>
<name>A0AAD7SDU7_9TELE</name>
<protein>
    <recommendedName>
        <fullName evidence="4">ERBB receptor feedback inhibitor 1</fullName>
    </recommendedName>
</protein>
<dbReference type="AlphaFoldDB" id="A0AAD7SDU7"/>
<feature type="compositionally biased region" description="Pro residues" evidence="1">
    <location>
        <begin position="242"/>
        <end position="251"/>
    </location>
</feature>
<feature type="compositionally biased region" description="Basic and acidic residues" evidence="1">
    <location>
        <begin position="274"/>
        <end position="283"/>
    </location>
</feature>
<reference evidence="2" key="1">
    <citation type="journal article" date="2023" name="Science">
        <title>Genome structures resolve the early diversification of teleost fishes.</title>
        <authorList>
            <person name="Parey E."/>
            <person name="Louis A."/>
            <person name="Montfort J."/>
            <person name="Bouchez O."/>
            <person name="Roques C."/>
            <person name="Iampietro C."/>
            <person name="Lluch J."/>
            <person name="Castinel A."/>
            <person name="Donnadieu C."/>
            <person name="Desvignes T."/>
            <person name="Floi Bucao C."/>
            <person name="Jouanno E."/>
            <person name="Wen M."/>
            <person name="Mejri S."/>
            <person name="Dirks R."/>
            <person name="Jansen H."/>
            <person name="Henkel C."/>
            <person name="Chen W.J."/>
            <person name="Zahm M."/>
            <person name="Cabau C."/>
            <person name="Klopp C."/>
            <person name="Thompson A.W."/>
            <person name="Robinson-Rechavi M."/>
            <person name="Braasch I."/>
            <person name="Lecointre G."/>
            <person name="Bobe J."/>
            <person name="Postlethwait J.H."/>
            <person name="Berthelot C."/>
            <person name="Roest Crollius H."/>
            <person name="Guiguen Y."/>
        </authorList>
    </citation>
    <scope>NUCLEOTIDE SEQUENCE</scope>
    <source>
        <strain evidence="2">NC1722</strain>
    </source>
</reference>